<protein>
    <recommendedName>
        <fullName evidence="4">RNA pseudouridylate synthase</fullName>
    </recommendedName>
    <alternativeName>
        <fullName evidence="5">RNA-uridine isomerase</fullName>
    </alternativeName>
</protein>
<dbReference type="EMBL" id="LNKT01000071">
    <property type="protein sequence ID" value="KYJ85606.1"/>
    <property type="molecule type" value="Genomic_DNA"/>
</dbReference>
<dbReference type="Pfam" id="PF00849">
    <property type="entry name" value="PseudoU_synth_2"/>
    <property type="match status" value="1"/>
</dbReference>
<evidence type="ECO:0000256" key="5">
    <source>
        <dbReference type="ARBA" id="ARBA00033164"/>
    </source>
</evidence>
<dbReference type="STRING" id="1630136.AS592_00785"/>
<dbReference type="SUPFAM" id="SSF55120">
    <property type="entry name" value="Pseudouridine synthase"/>
    <property type="match status" value="1"/>
</dbReference>
<keyword evidence="3" id="KW-0413">Isomerase</keyword>
<reference evidence="8 9" key="1">
    <citation type="submission" date="2015-11" db="EMBL/GenBank/DDBJ databases">
        <title>Draft genome of Sulfurovum riftiae 1812E, a member of the Epsilonproteobacteria isolated from the tube of the deep-sea hydrothermal vent tubewom Riftia pachyptila.</title>
        <authorList>
            <person name="Vetriani C."/>
            <person name="Giovannelli D."/>
        </authorList>
    </citation>
    <scope>NUCLEOTIDE SEQUENCE [LARGE SCALE GENOMIC DNA]</scope>
    <source>
        <strain evidence="8 9">1812E</strain>
    </source>
</reference>
<evidence type="ECO:0000313" key="8">
    <source>
        <dbReference type="EMBL" id="KYJ85606.1"/>
    </source>
</evidence>
<dbReference type="AlphaFoldDB" id="A0A151CDK4"/>
<proteinExistence type="inferred from homology"/>
<accession>A0A151CDK4</accession>
<dbReference type="GO" id="GO:0009982">
    <property type="term" value="F:pseudouridine synthase activity"/>
    <property type="evidence" value="ECO:0007669"/>
    <property type="project" value="InterPro"/>
</dbReference>
<comment type="caution">
    <text evidence="8">The sequence shown here is derived from an EMBL/GenBank/DDBJ whole genome shotgun (WGS) entry which is preliminary data.</text>
</comment>
<dbReference type="PANTHER" id="PTHR21600">
    <property type="entry name" value="MITOCHONDRIAL RNA PSEUDOURIDINE SYNTHASE"/>
    <property type="match status" value="1"/>
</dbReference>
<evidence type="ECO:0000313" key="9">
    <source>
        <dbReference type="Proteomes" id="UP000075359"/>
    </source>
</evidence>
<feature type="domain" description="Pseudouridine synthase RsuA/RluA-like" evidence="7">
    <location>
        <begin position="79"/>
        <end position="227"/>
    </location>
</feature>
<gene>
    <name evidence="8" type="ORF">AS592_00785</name>
</gene>
<dbReference type="GO" id="GO:0140098">
    <property type="term" value="F:catalytic activity, acting on RNA"/>
    <property type="evidence" value="ECO:0007669"/>
    <property type="project" value="UniProtKB-ARBA"/>
</dbReference>
<evidence type="ECO:0000256" key="3">
    <source>
        <dbReference type="ARBA" id="ARBA00023235"/>
    </source>
</evidence>
<dbReference type="CDD" id="cd02869">
    <property type="entry name" value="PseudoU_synth_RluA_like"/>
    <property type="match status" value="1"/>
</dbReference>
<dbReference type="PANTHER" id="PTHR21600:SF44">
    <property type="entry name" value="RIBOSOMAL LARGE SUBUNIT PSEUDOURIDINE SYNTHASE D"/>
    <property type="match status" value="1"/>
</dbReference>
<dbReference type="InterPro" id="IPR020103">
    <property type="entry name" value="PsdUridine_synth_cat_dom_sf"/>
</dbReference>
<evidence type="ECO:0000256" key="4">
    <source>
        <dbReference type="ARBA" id="ARBA00031870"/>
    </source>
</evidence>
<dbReference type="GO" id="GO:0003723">
    <property type="term" value="F:RNA binding"/>
    <property type="evidence" value="ECO:0007669"/>
    <property type="project" value="UniProtKB-KW"/>
</dbReference>
<dbReference type="Gene3D" id="3.10.290.10">
    <property type="entry name" value="RNA-binding S4 domain"/>
    <property type="match status" value="1"/>
</dbReference>
<comment type="similarity">
    <text evidence="2">Belongs to the pseudouridine synthase RluA family.</text>
</comment>
<sequence>MPFVKEKFHVKHTMPAFLFIMREFDFTQGQAQRLISKGRLLVNGESIFNSGTKLDAGEVEVVYFKADSQGKRPLFSNRDFMIFEKPSGVLVHPNTMATPYSMLDEIRHISGDNANATHRIDMETSGLLLASKHKKAEHFLKNSFEIKTIRKSYLAWVDGKIDAPFCVSEKIKINNDYSKLKHKVFISDEGKISHTDFTPLKYDETLDATLLACYPLTGRTHQIRIHLFHVKHPILGDPIYGTTFEAANSYLEDEISEEERFIETGAQRLMLHAHTLSFTYGNRFFIESKSDFGEMSGLICPKDIRRFNRS</sequence>
<keyword evidence="6" id="KW-0694">RNA-binding</keyword>
<comment type="catalytic activity">
    <reaction evidence="1">
        <text>a uridine in RNA = a pseudouridine in RNA</text>
        <dbReference type="Rhea" id="RHEA:48348"/>
        <dbReference type="Rhea" id="RHEA-COMP:12068"/>
        <dbReference type="Rhea" id="RHEA-COMP:12069"/>
        <dbReference type="ChEBI" id="CHEBI:65314"/>
        <dbReference type="ChEBI" id="CHEBI:65315"/>
    </reaction>
</comment>
<name>A0A151CDK4_9BACT</name>
<evidence type="ECO:0000256" key="1">
    <source>
        <dbReference type="ARBA" id="ARBA00000073"/>
    </source>
</evidence>
<dbReference type="CDD" id="cd00165">
    <property type="entry name" value="S4"/>
    <property type="match status" value="1"/>
</dbReference>
<dbReference type="RefSeq" id="WP_067332402.1">
    <property type="nucleotide sequence ID" value="NZ_LNKT01000071.1"/>
</dbReference>
<dbReference type="Proteomes" id="UP000075359">
    <property type="component" value="Unassembled WGS sequence"/>
</dbReference>
<dbReference type="SUPFAM" id="SSF55174">
    <property type="entry name" value="Alpha-L RNA-binding motif"/>
    <property type="match status" value="1"/>
</dbReference>
<dbReference type="PROSITE" id="PS50889">
    <property type="entry name" value="S4"/>
    <property type="match status" value="1"/>
</dbReference>
<evidence type="ECO:0000259" key="7">
    <source>
        <dbReference type="Pfam" id="PF00849"/>
    </source>
</evidence>
<keyword evidence="9" id="KW-1185">Reference proteome</keyword>
<dbReference type="InterPro" id="IPR006145">
    <property type="entry name" value="PsdUridine_synth_RsuA/RluA"/>
</dbReference>
<dbReference type="InterPro" id="IPR036986">
    <property type="entry name" value="S4_RNA-bd_sf"/>
</dbReference>
<dbReference type="OrthoDB" id="128480at2"/>
<organism evidence="8 9">
    <name type="scientific">Sulfurovum riftiae</name>
    <dbReference type="NCBI Taxonomy" id="1630136"/>
    <lineage>
        <taxon>Bacteria</taxon>
        <taxon>Pseudomonadati</taxon>
        <taxon>Campylobacterota</taxon>
        <taxon>Epsilonproteobacteria</taxon>
        <taxon>Campylobacterales</taxon>
        <taxon>Sulfurovaceae</taxon>
        <taxon>Sulfurovum</taxon>
    </lineage>
</organism>
<dbReference type="GO" id="GO:0000455">
    <property type="term" value="P:enzyme-directed rRNA pseudouridine synthesis"/>
    <property type="evidence" value="ECO:0007669"/>
    <property type="project" value="TreeGrafter"/>
</dbReference>
<dbReference type="Gene3D" id="3.30.2350.10">
    <property type="entry name" value="Pseudouridine synthase"/>
    <property type="match status" value="1"/>
</dbReference>
<evidence type="ECO:0000256" key="6">
    <source>
        <dbReference type="PROSITE-ProRule" id="PRU00182"/>
    </source>
</evidence>
<dbReference type="InterPro" id="IPR050188">
    <property type="entry name" value="RluA_PseudoU_synthase"/>
</dbReference>
<evidence type="ECO:0000256" key="2">
    <source>
        <dbReference type="ARBA" id="ARBA00010876"/>
    </source>
</evidence>